<dbReference type="EMBL" id="JARFID010000827">
    <property type="protein sequence ID" value="MDE8698176.1"/>
    <property type="molecule type" value="Genomic_DNA"/>
</dbReference>
<dbReference type="Pfam" id="PF01915">
    <property type="entry name" value="Glyco_hydro_3_C"/>
    <property type="match status" value="1"/>
</dbReference>
<dbReference type="SUPFAM" id="SSF52279">
    <property type="entry name" value="Beta-D-glucan exohydrolase, C-terminal domain"/>
    <property type="match status" value="1"/>
</dbReference>
<name>A0AAW6M8Y1_9BACE</name>
<dbReference type="InterPro" id="IPR051915">
    <property type="entry name" value="Cellulose_Degrad_GH3"/>
</dbReference>
<dbReference type="GO" id="GO:0008422">
    <property type="term" value="F:beta-glucosidase activity"/>
    <property type="evidence" value="ECO:0007669"/>
    <property type="project" value="TreeGrafter"/>
</dbReference>
<keyword evidence="1 3" id="KW-0378">Hydrolase</keyword>
<dbReference type="GO" id="GO:0009251">
    <property type="term" value="P:glucan catabolic process"/>
    <property type="evidence" value="ECO:0007669"/>
    <property type="project" value="TreeGrafter"/>
</dbReference>
<proteinExistence type="predicted"/>
<accession>A0AAW6M8Y1</accession>
<feature type="non-terminal residue" evidence="3">
    <location>
        <position position="99"/>
    </location>
</feature>
<evidence type="ECO:0000313" key="3">
    <source>
        <dbReference type="EMBL" id="MDE8698176.1"/>
    </source>
</evidence>
<evidence type="ECO:0000259" key="2">
    <source>
        <dbReference type="Pfam" id="PF01915"/>
    </source>
</evidence>
<dbReference type="Proteomes" id="UP001221924">
    <property type="component" value="Unassembled WGS sequence"/>
</dbReference>
<evidence type="ECO:0000256" key="1">
    <source>
        <dbReference type="ARBA" id="ARBA00022801"/>
    </source>
</evidence>
<organism evidence="3 4">
    <name type="scientific">Bacteroides cellulosilyticus</name>
    <dbReference type="NCBI Taxonomy" id="246787"/>
    <lineage>
        <taxon>Bacteria</taxon>
        <taxon>Pseudomonadati</taxon>
        <taxon>Bacteroidota</taxon>
        <taxon>Bacteroidia</taxon>
        <taxon>Bacteroidales</taxon>
        <taxon>Bacteroidaceae</taxon>
        <taxon>Bacteroides</taxon>
    </lineage>
</organism>
<dbReference type="Gene3D" id="3.40.50.1700">
    <property type="entry name" value="Glycoside hydrolase family 3 C-terminal domain"/>
    <property type="match status" value="1"/>
</dbReference>
<reference evidence="3" key="1">
    <citation type="submission" date="2023-03" db="EMBL/GenBank/DDBJ databases">
        <title>DFI Biobank Strains.</title>
        <authorList>
            <person name="Mostad J."/>
            <person name="Paddock L."/>
            <person name="Medina S."/>
            <person name="Waligurski E."/>
            <person name="Barat B."/>
            <person name="Smith R."/>
            <person name="Burgo V."/>
            <person name="Metcalfe C."/>
            <person name="Woodson C."/>
            <person name="Sundararajan A."/>
            <person name="Ramaswamy R."/>
            <person name="Lin H."/>
            <person name="Pamer E.G."/>
        </authorList>
    </citation>
    <scope>NUCLEOTIDE SEQUENCE</scope>
    <source>
        <strain evidence="3">DFI.9.5</strain>
    </source>
</reference>
<evidence type="ECO:0000313" key="4">
    <source>
        <dbReference type="Proteomes" id="UP001221924"/>
    </source>
</evidence>
<dbReference type="RefSeq" id="WP_275203121.1">
    <property type="nucleotide sequence ID" value="NZ_JARFID010000827.1"/>
</dbReference>
<dbReference type="InterPro" id="IPR036881">
    <property type="entry name" value="Glyco_hydro_3_C_sf"/>
</dbReference>
<feature type="domain" description="Glycoside hydrolase family 3 C-terminal" evidence="2">
    <location>
        <begin position="41"/>
        <end position="97"/>
    </location>
</feature>
<dbReference type="PANTHER" id="PTHR30620:SF123">
    <property type="entry name" value="BETA-XYLOSIDASE"/>
    <property type="match status" value="1"/>
</dbReference>
<dbReference type="PANTHER" id="PTHR30620">
    <property type="entry name" value="PERIPLASMIC BETA-GLUCOSIDASE-RELATED"/>
    <property type="match status" value="1"/>
</dbReference>
<protein>
    <submittedName>
        <fullName evidence="3">Glycoside hydrolase family 3 C-terminal domain-containing protein</fullName>
    </submittedName>
</protein>
<dbReference type="InterPro" id="IPR002772">
    <property type="entry name" value="Glyco_hydro_3_C"/>
</dbReference>
<dbReference type="AlphaFoldDB" id="A0AAW6M8Y1"/>
<feature type="non-terminal residue" evidence="3">
    <location>
        <position position="1"/>
    </location>
</feature>
<sequence length="99" mass="10910">RVKFLVGLFDTPYQTDLAGADKEIEKAENESLALQASRERLVLLKNENNVLPLDINNVKKIAVCGPNADEEGYAQTHYGPLAVEVTTVLEGIRQKAESK</sequence>
<comment type="caution">
    <text evidence="3">The sequence shown here is derived from an EMBL/GenBank/DDBJ whole genome shotgun (WGS) entry which is preliminary data.</text>
</comment>
<gene>
    <name evidence="3" type="ORF">PZH42_29860</name>
</gene>